<comment type="subcellular location">
    <subcellularLocation>
        <location evidence="1">Endoplasmic reticulum membrane</location>
    </subcellularLocation>
</comment>
<dbReference type="Ensembl" id="ENSSPAT00000014182.1">
    <property type="protein sequence ID" value="ENSSPAP00000013946.1"/>
    <property type="gene ID" value="ENSSPAG00000010551.1"/>
</dbReference>
<feature type="compositionally biased region" description="Acidic residues" evidence="2">
    <location>
        <begin position="45"/>
        <end position="61"/>
    </location>
</feature>
<reference evidence="3" key="1">
    <citation type="submission" date="2023-09" db="UniProtKB">
        <authorList>
            <consortium name="Ensembl"/>
        </authorList>
    </citation>
    <scope>IDENTIFICATION</scope>
</reference>
<dbReference type="STRING" id="144197.ENSSPAP00000013946"/>
<organism evidence="3">
    <name type="scientific">Stegastes partitus</name>
    <name type="common">bicolor damselfish</name>
    <dbReference type="NCBI Taxonomy" id="144197"/>
    <lineage>
        <taxon>Eukaryota</taxon>
        <taxon>Metazoa</taxon>
        <taxon>Chordata</taxon>
        <taxon>Craniata</taxon>
        <taxon>Vertebrata</taxon>
        <taxon>Euteleostomi</taxon>
        <taxon>Actinopterygii</taxon>
        <taxon>Neopterygii</taxon>
        <taxon>Teleostei</taxon>
        <taxon>Neoteleostei</taxon>
        <taxon>Acanthomorphata</taxon>
        <taxon>Ovalentaria</taxon>
        <taxon>Pomacentridae</taxon>
        <taxon>Stegastes</taxon>
    </lineage>
</organism>
<sequence length="234" mass="26154">LVYTGCLQMTLETKMNLCKLGKEGEDEAHTVPETHKPRLCILADSDEESSSAGSSDEEDVPITEPQASLGDKSTAAAADGSTSRKILRFVDKIAKSKYFQKATENEYIKKKIAEVSNMPLMLSVEVLELSGTLAVNIPPPPTDRIWYSFRVPPRLDLHVRPMLGEREVTLTHVTEWIEKKLQCEFQKVFVMPNMDDLYLPLMTSGLDNPPPSHQSSIHSSSHQSSMESQDYLSE</sequence>
<feature type="region of interest" description="Disordered" evidence="2">
    <location>
        <begin position="208"/>
        <end position="234"/>
    </location>
</feature>
<evidence type="ECO:0000313" key="3">
    <source>
        <dbReference type="Ensembl" id="ENSSPAP00000013946.1"/>
    </source>
</evidence>
<feature type="compositionally biased region" description="Low complexity" evidence="2">
    <location>
        <begin position="213"/>
        <end position="234"/>
    </location>
</feature>
<protein>
    <recommendedName>
        <fullName evidence="4">SMP-LTD domain-containing protein</fullName>
    </recommendedName>
</protein>
<evidence type="ECO:0000256" key="1">
    <source>
        <dbReference type="ARBA" id="ARBA00004586"/>
    </source>
</evidence>
<proteinExistence type="predicted"/>
<dbReference type="GeneTree" id="ENSGT00940000164352"/>
<dbReference type="GO" id="GO:0005789">
    <property type="term" value="C:endoplasmic reticulum membrane"/>
    <property type="evidence" value="ECO:0007669"/>
    <property type="project" value="UniProtKB-SubCell"/>
</dbReference>
<feature type="region of interest" description="Disordered" evidence="2">
    <location>
        <begin position="45"/>
        <end position="76"/>
    </location>
</feature>
<dbReference type="PANTHER" id="PTHR13466">
    <property type="entry name" value="TEX2 PROTEIN-RELATED"/>
    <property type="match status" value="1"/>
</dbReference>
<dbReference type="GO" id="GO:0008289">
    <property type="term" value="F:lipid binding"/>
    <property type="evidence" value="ECO:0007669"/>
    <property type="project" value="TreeGrafter"/>
</dbReference>
<evidence type="ECO:0008006" key="4">
    <source>
        <dbReference type="Google" id="ProtNLM"/>
    </source>
</evidence>
<name>A0A3B5A1F7_9TELE</name>
<accession>A0A3B5A1F7</accession>
<dbReference type="CDD" id="cd21675">
    <property type="entry name" value="SMP_TEX2"/>
    <property type="match status" value="1"/>
</dbReference>
<dbReference type="AlphaFoldDB" id="A0A3B5A1F7"/>
<dbReference type="PANTHER" id="PTHR13466:SF4">
    <property type="entry name" value="SMP-LTD DOMAIN-CONTAINING PROTEIN"/>
    <property type="match status" value="1"/>
</dbReference>
<evidence type="ECO:0000256" key="2">
    <source>
        <dbReference type="SAM" id="MobiDB-lite"/>
    </source>
</evidence>